<dbReference type="Pfam" id="PF00248">
    <property type="entry name" value="Aldo_ket_red"/>
    <property type="match status" value="1"/>
</dbReference>
<dbReference type="EMBL" id="JARHUD010000002">
    <property type="protein sequence ID" value="MDF2095174.1"/>
    <property type="molecule type" value="Genomic_DNA"/>
</dbReference>
<proteinExistence type="predicted"/>
<keyword evidence="1" id="KW-0560">Oxidoreductase</keyword>
<dbReference type="PANTHER" id="PTHR43364">
    <property type="entry name" value="NADH-SPECIFIC METHYLGLYOXAL REDUCTASE-RELATED"/>
    <property type="match status" value="1"/>
</dbReference>
<evidence type="ECO:0000313" key="4">
    <source>
        <dbReference type="EMBL" id="MDF2095174.1"/>
    </source>
</evidence>
<name>A0ABT5YJV8_9PROT</name>
<dbReference type="InterPro" id="IPR023210">
    <property type="entry name" value="NADP_OxRdtase_dom"/>
</dbReference>
<organism evidence="4 5">
    <name type="scientific">Aquibaculum arenosum</name>
    <dbReference type="NCBI Taxonomy" id="3032591"/>
    <lineage>
        <taxon>Bacteria</taxon>
        <taxon>Pseudomonadati</taxon>
        <taxon>Pseudomonadota</taxon>
        <taxon>Alphaproteobacteria</taxon>
        <taxon>Rhodospirillales</taxon>
        <taxon>Rhodovibrionaceae</taxon>
        <taxon>Aquibaculum</taxon>
    </lineage>
</organism>
<dbReference type="SUPFAM" id="SSF51430">
    <property type="entry name" value="NAD(P)-linked oxidoreductase"/>
    <property type="match status" value="1"/>
</dbReference>
<reference evidence="4 5" key="1">
    <citation type="submission" date="2023-03" db="EMBL/GenBank/DDBJ databases">
        <title>Fodinicurvata sp. CAU 1616 isolated from sea sendiment.</title>
        <authorList>
            <person name="Kim W."/>
        </authorList>
    </citation>
    <scope>NUCLEOTIDE SEQUENCE [LARGE SCALE GENOMIC DNA]</scope>
    <source>
        <strain evidence="4 5">CAU 1616</strain>
    </source>
</reference>
<dbReference type="PANTHER" id="PTHR43364:SF4">
    <property type="entry name" value="NAD(P)-LINKED OXIDOREDUCTASE SUPERFAMILY PROTEIN"/>
    <property type="match status" value="1"/>
</dbReference>
<evidence type="ECO:0000313" key="5">
    <source>
        <dbReference type="Proteomes" id="UP001215503"/>
    </source>
</evidence>
<accession>A0ABT5YJV8</accession>
<protein>
    <submittedName>
        <fullName evidence="4">Aldo/keto reductase</fullName>
    </submittedName>
</protein>
<evidence type="ECO:0000256" key="2">
    <source>
        <dbReference type="SAM" id="MobiDB-lite"/>
    </source>
</evidence>
<feature type="domain" description="NADP-dependent oxidoreductase" evidence="3">
    <location>
        <begin position="16"/>
        <end position="309"/>
    </location>
</feature>
<evidence type="ECO:0000259" key="3">
    <source>
        <dbReference type="Pfam" id="PF00248"/>
    </source>
</evidence>
<dbReference type="InterPro" id="IPR050523">
    <property type="entry name" value="AKR_Detox_Biosynth"/>
</dbReference>
<comment type="caution">
    <text evidence="4">The sequence shown here is derived from an EMBL/GenBank/DDBJ whole genome shotgun (WGS) entry which is preliminary data.</text>
</comment>
<keyword evidence="5" id="KW-1185">Reference proteome</keyword>
<gene>
    <name evidence="4" type="ORF">P2G67_04205</name>
</gene>
<feature type="region of interest" description="Disordered" evidence="2">
    <location>
        <begin position="316"/>
        <end position="341"/>
    </location>
</feature>
<evidence type="ECO:0000256" key="1">
    <source>
        <dbReference type="ARBA" id="ARBA00023002"/>
    </source>
</evidence>
<dbReference type="RefSeq" id="WP_275820345.1">
    <property type="nucleotide sequence ID" value="NZ_JARHUD010000002.1"/>
</dbReference>
<sequence>MEYRPLGRSGVQVSALCLGTMMFGGQTDASGSERIILDAAEKGVNFIDTADVYCDGESERIVGRAIAGRRDEWVLATKVGNPMGAGPNRQGLSRRWMLQALDGSLQRLGCDHVDLWYLHREDLDTPLEETVAALASAYAAGKFRYWGFSNFWGWQIADLIRLADLAGLPRPVASQPLYNATNRLAEADYIPACAHFGVGVIPYSPLARGVLTGKYASADKPDPDSRAGRGDRRIMETEWRPESIELAKKLKAHAETRGTTSGALALRWCLNNGAVSSLVAGPRTFEQWSAYLDVLKVEFTGEDEAFFDALVPPGKASTPDYQDPKYPYRGRMPITSATAKE</sequence>
<dbReference type="Gene3D" id="3.20.20.100">
    <property type="entry name" value="NADP-dependent oxidoreductase domain"/>
    <property type="match status" value="1"/>
</dbReference>
<dbReference type="InterPro" id="IPR036812">
    <property type="entry name" value="NAD(P)_OxRdtase_dom_sf"/>
</dbReference>
<dbReference type="Proteomes" id="UP001215503">
    <property type="component" value="Unassembled WGS sequence"/>
</dbReference>